<dbReference type="InterPro" id="IPR042203">
    <property type="entry name" value="Leu/Phe-tRNA_Trfase_C"/>
</dbReference>
<evidence type="ECO:0000313" key="6">
    <source>
        <dbReference type="EMBL" id="NMQ18579.1"/>
    </source>
</evidence>
<dbReference type="RefSeq" id="WP_169247836.1">
    <property type="nucleotide sequence ID" value="NZ_SPMZ01000014.1"/>
</dbReference>
<evidence type="ECO:0000313" key="7">
    <source>
        <dbReference type="Proteomes" id="UP000760480"/>
    </source>
</evidence>
<organism evidence="6 7">
    <name type="scientific">Candidatus Competibacter phosphatis</name>
    <dbReference type="NCBI Taxonomy" id="221280"/>
    <lineage>
        <taxon>Bacteria</taxon>
        <taxon>Pseudomonadati</taxon>
        <taxon>Pseudomonadota</taxon>
        <taxon>Gammaproteobacteria</taxon>
        <taxon>Candidatus Competibacteraceae</taxon>
        <taxon>Candidatus Competibacter</taxon>
    </lineage>
</organism>
<gene>
    <name evidence="4" type="primary">aat</name>
    <name evidence="6" type="ORF">E4P82_04815</name>
</gene>
<evidence type="ECO:0000256" key="2">
    <source>
        <dbReference type="ARBA" id="ARBA00022679"/>
    </source>
</evidence>
<comment type="caution">
    <text evidence="6">The sequence shown here is derived from an EMBL/GenBank/DDBJ whole genome shotgun (WGS) entry which is preliminary data.</text>
</comment>
<dbReference type="Gene3D" id="3.30.70.3550">
    <property type="entry name" value="Leucyl/phenylalanyl-tRNA-protein transferase, N-terminal domain"/>
    <property type="match status" value="1"/>
</dbReference>
<accession>A0ABX1TIT3</accession>
<dbReference type="SUPFAM" id="SSF55729">
    <property type="entry name" value="Acyl-CoA N-acyltransferases (Nat)"/>
    <property type="match status" value="1"/>
</dbReference>
<sequence length="244" mass="27281">MHLTWLDPHNDNQPFPHPDRALTEPDGLLAAGGNLTPRRLLRAYRMGIFPWYSADQPILWWSPDPRLVLLPECLKVSRSLRKTLRKGLFAITADTAFEQVVAACAGPRQGEPGTWITSEMFRAYCRLHRLGHAHSIETWQQGELVGGLYGVSLGRVFYGESMFSWISDASKIALVALAAQLQRWEFAVIDCQVTTAHLLSMGAIDIPRSSFLQLLECYCPQPGQPGPWRLDADLLDSLFAGARP</sequence>
<keyword evidence="1 4" id="KW-0963">Cytoplasm</keyword>
<comment type="catalytic activity">
    <reaction evidence="4">
        <text>N-terminal L-lysyl-[protein] + L-leucyl-tRNA(Leu) = N-terminal L-leucyl-L-lysyl-[protein] + tRNA(Leu) + H(+)</text>
        <dbReference type="Rhea" id="RHEA:12340"/>
        <dbReference type="Rhea" id="RHEA-COMP:9613"/>
        <dbReference type="Rhea" id="RHEA-COMP:9622"/>
        <dbReference type="Rhea" id="RHEA-COMP:12670"/>
        <dbReference type="Rhea" id="RHEA-COMP:12671"/>
        <dbReference type="ChEBI" id="CHEBI:15378"/>
        <dbReference type="ChEBI" id="CHEBI:65249"/>
        <dbReference type="ChEBI" id="CHEBI:78442"/>
        <dbReference type="ChEBI" id="CHEBI:78494"/>
        <dbReference type="ChEBI" id="CHEBI:133043"/>
        <dbReference type="EC" id="2.3.2.6"/>
    </reaction>
</comment>
<comment type="similarity">
    <text evidence="4">Belongs to the L/F-transferase family.</text>
</comment>
<dbReference type="Gene3D" id="3.40.630.70">
    <property type="entry name" value="Leucyl/phenylalanyl-tRNA-protein transferase, C-terminal domain"/>
    <property type="match status" value="1"/>
</dbReference>
<protein>
    <recommendedName>
        <fullName evidence="4">Leucyl/phenylalanyl-tRNA--protein transferase</fullName>
        <ecNumber evidence="4">2.3.2.6</ecNumber>
    </recommendedName>
    <alternativeName>
        <fullName evidence="4">L/F-transferase</fullName>
    </alternativeName>
    <alternativeName>
        <fullName evidence="4">Leucyltransferase</fullName>
    </alternativeName>
    <alternativeName>
        <fullName evidence="4">Phenyalanyltransferase</fullName>
    </alternativeName>
</protein>
<dbReference type="InterPro" id="IPR042221">
    <property type="entry name" value="Leu/Phe-tRNA_Trfase_N"/>
</dbReference>
<dbReference type="PANTHER" id="PTHR30098:SF2">
    <property type="entry name" value="LEUCYL_PHENYLALANYL-TRNA--PROTEIN TRANSFERASE"/>
    <property type="match status" value="1"/>
</dbReference>
<dbReference type="HAMAP" id="MF_00688">
    <property type="entry name" value="Leu_Phe_trans"/>
    <property type="match status" value="1"/>
</dbReference>
<name>A0ABX1TIT3_9GAMM</name>
<dbReference type="InterPro" id="IPR016181">
    <property type="entry name" value="Acyl_CoA_acyltransferase"/>
</dbReference>
<keyword evidence="3 4" id="KW-0012">Acyltransferase</keyword>
<evidence type="ECO:0000256" key="5">
    <source>
        <dbReference type="SAM" id="MobiDB-lite"/>
    </source>
</evidence>
<comment type="catalytic activity">
    <reaction evidence="4">
        <text>N-terminal L-arginyl-[protein] + L-leucyl-tRNA(Leu) = N-terminal L-leucyl-L-arginyl-[protein] + tRNA(Leu) + H(+)</text>
        <dbReference type="Rhea" id="RHEA:50416"/>
        <dbReference type="Rhea" id="RHEA-COMP:9613"/>
        <dbReference type="Rhea" id="RHEA-COMP:9622"/>
        <dbReference type="Rhea" id="RHEA-COMP:12672"/>
        <dbReference type="Rhea" id="RHEA-COMP:12673"/>
        <dbReference type="ChEBI" id="CHEBI:15378"/>
        <dbReference type="ChEBI" id="CHEBI:64719"/>
        <dbReference type="ChEBI" id="CHEBI:78442"/>
        <dbReference type="ChEBI" id="CHEBI:78494"/>
        <dbReference type="ChEBI" id="CHEBI:133044"/>
        <dbReference type="EC" id="2.3.2.6"/>
    </reaction>
</comment>
<keyword evidence="7" id="KW-1185">Reference proteome</keyword>
<comment type="subcellular location">
    <subcellularLocation>
        <location evidence="4">Cytoplasm</location>
    </subcellularLocation>
</comment>
<evidence type="ECO:0000256" key="4">
    <source>
        <dbReference type="HAMAP-Rule" id="MF_00688"/>
    </source>
</evidence>
<reference evidence="6 7" key="1">
    <citation type="submission" date="2019-03" db="EMBL/GenBank/DDBJ databases">
        <title>Metabolic reconstructions from genomes of highly enriched 'Candidatus Accumulibacter' and 'Candidatus Competibacter' bioreactor populations.</title>
        <authorList>
            <person name="Annavajhala M.K."/>
            <person name="Welles L."/>
            <person name="Abbas B."/>
            <person name="Sorokin D."/>
            <person name="Park H."/>
            <person name="Van Loosdrecht M."/>
            <person name="Chandran K."/>
        </authorList>
    </citation>
    <scope>NUCLEOTIDE SEQUENCE [LARGE SCALE GENOMIC DNA]</scope>
    <source>
        <strain evidence="6 7">SBR_G</strain>
    </source>
</reference>
<keyword evidence="2 4" id="KW-0808">Transferase</keyword>
<dbReference type="EC" id="2.3.2.6" evidence="4"/>
<dbReference type="PANTHER" id="PTHR30098">
    <property type="entry name" value="LEUCYL/PHENYLALANYL-TRNA--PROTEIN TRANSFERASE"/>
    <property type="match status" value="1"/>
</dbReference>
<dbReference type="Pfam" id="PF03588">
    <property type="entry name" value="Leu_Phe_trans"/>
    <property type="match status" value="1"/>
</dbReference>
<dbReference type="NCBIfam" id="TIGR00667">
    <property type="entry name" value="aat"/>
    <property type="match status" value="1"/>
</dbReference>
<proteinExistence type="inferred from homology"/>
<dbReference type="InterPro" id="IPR004616">
    <property type="entry name" value="Leu/Phe-tRNA_Trfase"/>
</dbReference>
<feature type="region of interest" description="Disordered" evidence="5">
    <location>
        <begin position="1"/>
        <end position="23"/>
    </location>
</feature>
<dbReference type="GO" id="GO:0008914">
    <property type="term" value="F:leucyl-tRNA--protein transferase activity"/>
    <property type="evidence" value="ECO:0007669"/>
    <property type="project" value="UniProtKB-EC"/>
</dbReference>
<comment type="catalytic activity">
    <reaction evidence="4">
        <text>L-phenylalanyl-tRNA(Phe) + an N-terminal L-alpha-aminoacyl-[protein] = an N-terminal L-phenylalanyl-L-alpha-aminoacyl-[protein] + tRNA(Phe)</text>
        <dbReference type="Rhea" id="RHEA:43632"/>
        <dbReference type="Rhea" id="RHEA-COMP:9668"/>
        <dbReference type="Rhea" id="RHEA-COMP:9699"/>
        <dbReference type="Rhea" id="RHEA-COMP:10636"/>
        <dbReference type="Rhea" id="RHEA-COMP:10637"/>
        <dbReference type="ChEBI" id="CHEBI:78442"/>
        <dbReference type="ChEBI" id="CHEBI:78531"/>
        <dbReference type="ChEBI" id="CHEBI:78597"/>
        <dbReference type="ChEBI" id="CHEBI:83561"/>
        <dbReference type="EC" id="2.3.2.6"/>
    </reaction>
</comment>
<evidence type="ECO:0000256" key="3">
    <source>
        <dbReference type="ARBA" id="ARBA00023315"/>
    </source>
</evidence>
<dbReference type="Proteomes" id="UP000760480">
    <property type="component" value="Unassembled WGS sequence"/>
</dbReference>
<dbReference type="EMBL" id="SPMZ01000014">
    <property type="protein sequence ID" value="NMQ18579.1"/>
    <property type="molecule type" value="Genomic_DNA"/>
</dbReference>
<comment type="function">
    <text evidence="4">Functions in the N-end rule pathway of protein degradation where it conjugates Leu, Phe and, less efficiently, Met from aminoacyl-tRNAs to the N-termini of proteins containing an N-terminal arginine or lysine.</text>
</comment>
<evidence type="ECO:0000256" key="1">
    <source>
        <dbReference type="ARBA" id="ARBA00022490"/>
    </source>
</evidence>